<feature type="region of interest" description="Disordered" evidence="1">
    <location>
        <begin position="102"/>
        <end position="122"/>
    </location>
</feature>
<dbReference type="AlphaFoldDB" id="A0A561U9A5"/>
<comment type="caution">
    <text evidence="2">The sequence shown here is derived from an EMBL/GenBank/DDBJ whole genome shotgun (WGS) entry which is preliminary data.</text>
</comment>
<keyword evidence="3" id="KW-1185">Reference proteome</keyword>
<sequence length="150" mass="16338">MPQVRLCPTGFRPRHGVGHQPGRLVEIPVACRGPDGFELVPVRPRVRQQTEDRWLVHDSEANVLRVAGQQCEGGDGPGAEAEHDRRLVEERLDCPERVPREGLRPLVGAHGSRSGRGHAAGEGHDAVVLGQVRGEPVEHCRLPGTTGQQQ</sequence>
<evidence type="ECO:0000313" key="2">
    <source>
        <dbReference type="EMBL" id="TWF95942.1"/>
    </source>
</evidence>
<proteinExistence type="predicted"/>
<evidence type="ECO:0000256" key="1">
    <source>
        <dbReference type="SAM" id="MobiDB-lite"/>
    </source>
</evidence>
<gene>
    <name evidence="2" type="ORF">FHU35_12942</name>
</gene>
<dbReference type="Proteomes" id="UP000316184">
    <property type="component" value="Unassembled WGS sequence"/>
</dbReference>
<organism evidence="2 3">
    <name type="scientific">Saccharopolyspora dendranthemae</name>
    <dbReference type="NCBI Taxonomy" id="1181886"/>
    <lineage>
        <taxon>Bacteria</taxon>
        <taxon>Bacillati</taxon>
        <taxon>Actinomycetota</taxon>
        <taxon>Actinomycetes</taxon>
        <taxon>Pseudonocardiales</taxon>
        <taxon>Pseudonocardiaceae</taxon>
        <taxon>Saccharopolyspora</taxon>
    </lineage>
</organism>
<dbReference type="EMBL" id="VIWX01000002">
    <property type="protein sequence ID" value="TWF95942.1"/>
    <property type="molecule type" value="Genomic_DNA"/>
</dbReference>
<reference evidence="2 3" key="1">
    <citation type="submission" date="2019-06" db="EMBL/GenBank/DDBJ databases">
        <title>Sequencing the genomes of 1000 actinobacteria strains.</title>
        <authorList>
            <person name="Klenk H.-P."/>
        </authorList>
    </citation>
    <scope>NUCLEOTIDE SEQUENCE [LARGE SCALE GENOMIC DNA]</scope>
    <source>
        <strain evidence="2 3">DSM 46699</strain>
    </source>
</reference>
<accession>A0A561U9A5</accession>
<name>A0A561U9A5_9PSEU</name>
<evidence type="ECO:0000313" key="3">
    <source>
        <dbReference type="Proteomes" id="UP000316184"/>
    </source>
</evidence>
<protein>
    <submittedName>
        <fullName evidence="2">Uncharacterized protein</fullName>
    </submittedName>
</protein>